<dbReference type="Proteomes" id="UP000307440">
    <property type="component" value="Unassembled WGS sequence"/>
</dbReference>
<keyword evidence="2" id="KW-1185">Reference proteome</keyword>
<protein>
    <submittedName>
        <fullName evidence="1">Uncharacterized protein</fullName>
    </submittedName>
</protein>
<dbReference type="AlphaFoldDB" id="A0A5C3LH97"/>
<dbReference type="OrthoDB" id="3222453at2759"/>
<name>A0A5C3LH97_COPMA</name>
<evidence type="ECO:0000313" key="2">
    <source>
        <dbReference type="Proteomes" id="UP000307440"/>
    </source>
</evidence>
<dbReference type="EMBL" id="ML210160">
    <property type="protein sequence ID" value="TFK27901.1"/>
    <property type="molecule type" value="Genomic_DNA"/>
</dbReference>
<sequence length="280" mass="31632">MPEMLSNASNLQFYDTEINIIGGHNVRVSVETSISYPPSERAQALRAIFATFHRLWRIVAQVSRVLDLIFTYMFWISTLRLGRGALPQIVVPLDATDLDTLYPPSSCCQPSPQQIYPRLMICRHGLPMWNPRPSSLPSERKAGGVVPGDVVEFIDGGTAFRYLYNIWDDQESLRSIEGDRRTFCPPPERDLRDAEMAYTDMGSTVKGADEWHVEGLVGHTSCYCDVNFAWSQKQPHGASDTRGSFRCSLRIIDGRIDPKAIHPAQYQEAAQTRNGQRLNR</sequence>
<gene>
    <name evidence="1" type="ORF">FA15DRAFT_119522</name>
</gene>
<organism evidence="1 2">
    <name type="scientific">Coprinopsis marcescibilis</name>
    <name type="common">Agaric fungus</name>
    <name type="synonym">Psathyrella marcescibilis</name>
    <dbReference type="NCBI Taxonomy" id="230819"/>
    <lineage>
        <taxon>Eukaryota</taxon>
        <taxon>Fungi</taxon>
        <taxon>Dikarya</taxon>
        <taxon>Basidiomycota</taxon>
        <taxon>Agaricomycotina</taxon>
        <taxon>Agaricomycetes</taxon>
        <taxon>Agaricomycetidae</taxon>
        <taxon>Agaricales</taxon>
        <taxon>Agaricineae</taxon>
        <taxon>Psathyrellaceae</taxon>
        <taxon>Coprinopsis</taxon>
    </lineage>
</organism>
<proteinExistence type="predicted"/>
<reference evidence="1 2" key="1">
    <citation type="journal article" date="2019" name="Nat. Ecol. Evol.">
        <title>Megaphylogeny resolves global patterns of mushroom evolution.</title>
        <authorList>
            <person name="Varga T."/>
            <person name="Krizsan K."/>
            <person name="Foldi C."/>
            <person name="Dima B."/>
            <person name="Sanchez-Garcia M."/>
            <person name="Sanchez-Ramirez S."/>
            <person name="Szollosi G.J."/>
            <person name="Szarkandi J.G."/>
            <person name="Papp V."/>
            <person name="Albert L."/>
            <person name="Andreopoulos W."/>
            <person name="Angelini C."/>
            <person name="Antonin V."/>
            <person name="Barry K.W."/>
            <person name="Bougher N.L."/>
            <person name="Buchanan P."/>
            <person name="Buyck B."/>
            <person name="Bense V."/>
            <person name="Catcheside P."/>
            <person name="Chovatia M."/>
            <person name="Cooper J."/>
            <person name="Damon W."/>
            <person name="Desjardin D."/>
            <person name="Finy P."/>
            <person name="Geml J."/>
            <person name="Haridas S."/>
            <person name="Hughes K."/>
            <person name="Justo A."/>
            <person name="Karasinski D."/>
            <person name="Kautmanova I."/>
            <person name="Kiss B."/>
            <person name="Kocsube S."/>
            <person name="Kotiranta H."/>
            <person name="LaButti K.M."/>
            <person name="Lechner B.E."/>
            <person name="Liimatainen K."/>
            <person name="Lipzen A."/>
            <person name="Lukacs Z."/>
            <person name="Mihaltcheva S."/>
            <person name="Morgado L.N."/>
            <person name="Niskanen T."/>
            <person name="Noordeloos M.E."/>
            <person name="Ohm R.A."/>
            <person name="Ortiz-Santana B."/>
            <person name="Ovrebo C."/>
            <person name="Racz N."/>
            <person name="Riley R."/>
            <person name="Savchenko A."/>
            <person name="Shiryaev A."/>
            <person name="Soop K."/>
            <person name="Spirin V."/>
            <person name="Szebenyi C."/>
            <person name="Tomsovsky M."/>
            <person name="Tulloss R.E."/>
            <person name="Uehling J."/>
            <person name="Grigoriev I.V."/>
            <person name="Vagvolgyi C."/>
            <person name="Papp T."/>
            <person name="Martin F.M."/>
            <person name="Miettinen O."/>
            <person name="Hibbett D.S."/>
            <person name="Nagy L.G."/>
        </authorList>
    </citation>
    <scope>NUCLEOTIDE SEQUENCE [LARGE SCALE GENOMIC DNA]</scope>
    <source>
        <strain evidence="1 2">CBS 121175</strain>
    </source>
</reference>
<accession>A0A5C3LH97</accession>
<evidence type="ECO:0000313" key="1">
    <source>
        <dbReference type="EMBL" id="TFK27901.1"/>
    </source>
</evidence>